<evidence type="ECO:0000313" key="3">
    <source>
        <dbReference type="EMBL" id="AQQ72451.1"/>
    </source>
</evidence>
<feature type="domain" description="Ice-binding protein C-terminal" evidence="2">
    <location>
        <begin position="147"/>
        <end position="166"/>
    </location>
</feature>
<accession>A0A1Q2MID7</accession>
<keyword evidence="4" id="KW-1185">Reference proteome</keyword>
<dbReference type="OrthoDB" id="173920at2"/>
<evidence type="ECO:0000313" key="4">
    <source>
        <dbReference type="Proteomes" id="UP000188181"/>
    </source>
</evidence>
<dbReference type="InterPro" id="IPR013424">
    <property type="entry name" value="Ice-binding_C"/>
</dbReference>
<proteinExistence type="predicted"/>
<dbReference type="RefSeq" id="WP_146684639.1">
    <property type="nucleotide sequence ID" value="NZ_CP019646.1"/>
</dbReference>
<evidence type="ECO:0000256" key="1">
    <source>
        <dbReference type="SAM" id="SignalP"/>
    </source>
</evidence>
<name>A0A1Q2MID7_9BACT</name>
<dbReference type="KEGG" id="pbas:SMSP2_02836"/>
<feature type="signal peptide" evidence="1">
    <location>
        <begin position="1"/>
        <end position="18"/>
    </location>
</feature>
<protein>
    <recommendedName>
        <fullName evidence="2">Ice-binding protein C-terminal domain-containing protein</fullName>
    </recommendedName>
</protein>
<dbReference type="Pfam" id="PF07589">
    <property type="entry name" value="PEP-CTERM"/>
    <property type="match status" value="1"/>
</dbReference>
<reference evidence="4" key="1">
    <citation type="submission" date="2017-02" db="EMBL/GenBank/DDBJ databases">
        <title>Comparative genomics and description of representatives of a novel lineage of planctomycetes thriving in anoxic sediments.</title>
        <authorList>
            <person name="Spring S."/>
            <person name="Bunk B."/>
            <person name="Sproer C."/>
        </authorList>
    </citation>
    <scope>NUCLEOTIDE SEQUENCE [LARGE SCALE GENOMIC DNA]</scope>
    <source>
        <strain evidence="4">SM-Chi-D1</strain>
    </source>
</reference>
<dbReference type="EMBL" id="CP019646">
    <property type="protein sequence ID" value="AQQ72451.1"/>
    <property type="molecule type" value="Genomic_DNA"/>
</dbReference>
<feature type="chain" id="PRO_5012681856" description="Ice-binding protein C-terminal domain-containing protein" evidence="1">
    <location>
        <begin position="19"/>
        <end position="167"/>
    </location>
</feature>
<gene>
    <name evidence="3" type="ORF">SMSP2_02836</name>
</gene>
<keyword evidence="1" id="KW-0732">Signal</keyword>
<evidence type="ECO:0000259" key="2">
    <source>
        <dbReference type="Pfam" id="PF07589"/>
    </source>
</evidence>
<sequence precursor="true">MKKALVLAMALVASVSFGALYTLTDGAGNEISSDMDAMEGTFTLVATYGSGGMPLDGFGYAYTISEDAKNVAAQVTEASYSIAPTVTVTGNTVDGLASGAASTAITEASELFRISFDAVAGSTIAISNPGYHGDGTRPAEWSNINVVPEPMTMALLGLGGLVLRRRK</sequence>
<dbReference type="NCBIfam" id="TIGR02595">
    <property type="entry name" value="PEP_CTERM"/>
    <property type="match status" value="1"/>
</dbReference>
<dbReference type="Proteomes" id="UP000188181">
    <property type="component" value="Chromosome"/>
</dbReference>
<organism evidence="3 4">
    <name type="scientific">Limihaloglobus sulfuriphilus</name>
    <dbReference type="NCBI Taxonomy" id="1851148"/>
    <lineage>
        <taxon>Bacteria</taxon>
        <taxon>Pseudomonadati</taxon>
        <taxon>Planctomycetota</taxon>
        <taxon>Phycisphaerae</taxon>
        <taxon>Sedimentisphaerales</taxon>
        <taxon>Sedimentisphaeraceae</taxon>
        <taxon>Limihaloglobus</taxon>
    </lineage>
</organism>
<dbReference type="AlphaFoldDB" id="A0A1Q2MID7"/>